<evidence type="ECO:0000256" key="1">
    <source>
        <dbReference type="SAM" id="MobiDB-lite"/>
    </source>
</evidence>
<dbReference type="AlphaFoldDB" id="S7ZP85"/>
<dbReference type="Proteomes" id="UP000019376">
    <property type="component" value="Unassembled WGS sequence"/>
</dbReference>
<dbReference type="HOGENOM" id="CLU_2427747_0_0_1"/>
<accession>S7ZP85</accession>
<name>S7ZP85_PENO1</name>
<reference evidence="2 3" key="1">
    <citation type="journal article" date="2013" name="PLoS ONE">
        <title>Genomic and secretomic analyses reveal unique features of the lignocellulolytic enzyme system of Penicillium decumbens.</title>
        <authorList>
            <person name="Liu G."/>
            <person name="Zhang L."/>
            <person name="Wei X."/>
            <person name="Zou G."/>
            <person name="Qin Y."/>
            <person name="Ma L."/>
            <person name="Li J."/>
            <person name="Zheng H."/>
            <person name="Wang S."/>
            <person name="Wang C."/>
            <person name="Xun L."/>
            <person name="Zhao G.-P."/>
            <person name="Zhou Z."/>
            <person name="Qu Y."/>
        </authorList>
    </citation>
    <scope>NUCLEOTIDE SEQUENCE [LARGE SCALE GENOMIC DNA]</scope>
    <source>
        <strain evidence="3">114-2 / CGMCC 5302</strain>
    </source>
</reference>
<evidence type="ECO:0000313" key="3">
    <source>
        <dbReference type="Proteomes" id="UP000019376"/>
    </source>
</evidence>
<evidence type="ECO:0000313" key="2">
    <source>
        <dbReference type="EMBL" id="EPS32194.1"/>
    </source>
</evidence>
<dbReference type="PhylomeDB" id="S7ZP85"/>
<dbReference type="EMBL" id="KB644414">
    <property type="protein sequence ID" value="EPS32194.1"/>
    <property type="molecule type" value="Genomic_DNA"/>
</dbReference>
<sequence length="91" mass="9841">MYGIATPVAETNRTLSSNHTTPGETVSATVPQPHLAAEAIVATSRYVEKAPLELEFESVMLRPSAPNTDEGNIIFTAREQRTSPRAVVLSF</sequence>
<organism evidence="2 3">
    <name type="scientific">Penicillium oxalicum (strain 114-2 / CGMCC 5302)</name>
    <name type="common">Penicillium decumbens</name>
    <dbReference type="NCBI Taxonomy" id="933388"/>
    <lineage>
        <taxon>Eukaryota</taxon>
        <taxon>Fungi</taxon>
        <taxon>Dikarya</taxon>
        <taxon>Ascomycota</taxon>
        <taxon>Pezizomycotina</taxon>
        <taxon>Eurotiomycetes</taxon>
        <taxon>Eurotiomycetidae</taxon>
        <taxon>Eurotiales</taxon>
        <taxon>Aspergillaceae</taxon>
        <taxon>Penicillium</taxon>
    </lineage>
</organism>
<feature type="compositionally biased region" description="Polar residues" evidence="1">
    <location>
        <begin position="9"/>
        <end position="30"/>
    </location>
</feature>
<gene>
    <name evidence="2" type="ORF">PDE_07154</name>
</gene>
<protein>
    <submittedName>
        <fullName evidence="2">Uncharacterized protein</fullName>
    </submittedName>
</protein>
<keyword evidence="3" id="KW-1185">Reference proteome</keyword>
<feature type="region of interest" description="Disordered" evidence="1">
    <location>
        <begin position="1"/>
        <end position="31"/>
    </location>
</feature>
<proteinExistence type="predicted"/>